<accession>A0A975GW66</accession>
<feature type="transmembrane region" description="Helical" evidence="1">
    <location>
        <begin position="46"/>
        <end position="70"/>
    </location>
</feature>
<feature type="transmembrane region" description="Helical" evidence="1">
    <location>
        <begin position="12"/>
        <end position="40"/>
    </location>
</feature>
<organism evidence="2 3">
    <name type="scientific">Brevundimonas goettingensis</name>
    <dbReference type="NCBI Taxonomy" id="2774190"/>
    <lineage>
        <taxon>Bacteria</taxon>
        <taxon>Pseudomonadati</taxon>
        <taxon>Pseudomonadota</taxon>
        <taxon>Alphaproteobacteria</taxon>
        <taxon>Caulobacterales</taxon>
        <taxon>Caulobacteraceae</taxon>
        <taxon>Brevundimonas</taxon>
    </lineage>
</organism>
<feature type="transmembrane region" description="Helical" evidence="1">
    <location>
        <begin position="82"/>
        <end position="101"/>
    </location>
</feature>
<evidence type="ECO:0000313" key="3">
    <source>
        <dbReference type="Proteomes" id="UP000663918"/>
    </source>
</evidence>
<dbReference type="KEGG" id="bgoe:IFJ75_00560"/>
<feature type="transmembrane region" description="Helical" evidence="1">
    <location>
        <begin position="372"/>
        <end position="390"/>
    </location>
</feature>
<feature type="transmembrane region" description="Helical" evidence="1">
    <location>
        <begin position="146"/>
        <end position="169"/>
    </location>
</feature>
<protein>
    <submittedName>
        <fullName evidence="2">Uncharacterized protein</fullName>
    </submittedName>
</protein>
<proteinExistence type="predicted"/>
<dbReference type="EMBL" id="CP062222">
    <property type="protein sequence ID" value="QTC91463.1"/>
    <property type="molecule type" value="Genomic_DNA"/>
</dbReference>
<keyword evidence="1" id="KW-0812">Transmembrane</keyword>
<feature type="transmembrane region" description="Helical" evidence="1">
    <location>
        <begin position="253"/>
        <end position="277"/>
    </location>
</feature>
<evidence type="ECO:0000313" key="2">
    <source>
        <dbReference type="EMBL" id="QTC91463.1"/>
    </source>
</evidence>
<evidence type="ECO:0000256" key="1">
    <source>
        <dbReference type="SAM" id="Phobius"/>
    </source>
</evidence>
<feature type="transmembrane region" description="Helical" evidence="1">
    <location>
        <begin position="218"/>
        <end position="241"/>
    </location>
</feature>
<gene>
    <name evidence="2" type="ORF">IFJ75_00560</name>
</gene>
<feature type="transmembrane region" description="Helical" evidence="1">
    <location>
        <begin position="175"/>
        <end position="197"/>
    </location>
</feature>
<dbReference type="AlphaFoldDB" id="A0A975GW66"/>
<reference evidence="2" key="1">
    <citation type="submission" date="2020-09" db="EMBL/GenBank/DDBJ databases">
        <title>Brevundimonas sp. LVF2 isolated from a puddle in Goettingen, Germany.</title>
        <authorList>
            <person name="Friedrich I."/>
            <person name="Klassen A."/>
            <person name="Hannes N."/>
            <person name="Schneider D."/>
            <person name="Hertel R."/>
            <person name="Daniel R."/>
        </authorList>
    </citation>
    <scope>NUCLEOTIDE SEQUENCE</scope>
    <source>
        <strain evidence="2">LVF2</strain>
    </source>
</reference>
<feature type="transmembrane region" description="Helical" evidence="1">
    <location>
        <begin position="113"/>
        <end position="137"/>
    </location>
</feature>
<keyword evidence="1" id="KW-1133">Transmembrane helix</keyword>
<keyword evidence="1" id="KW-0472">Membrane</keyword>
<sequence length="417" mass="43880">MSNLVDRLKPRVAKYGPVVIATVASQGFTALSLLALTLLGLGISDIYIVALQAGNGAFTGVVLGVIYPLALGRPNLNLWRPIAVATSLFQIVFSIGSYWIYVDHGGPPELAPATVATIFAAFGLGGAALSSIGVYAVRSALAGQPIFLATATLPSNAVLIVSVLVVSLVPVARPILPIAPAVIWCVTTIVTAAVLYWRYVAPETRGKIEFSISRYKAAIIHTLVLLTGVFSSTVIPTIYITAMSHLVTGTATFIFIASRIGNAIIGLLINSVILVNYRWSGVGRKMSSLIPLPTITSAVTLSAAVAISAHAPKFIIYFMVFIAWVSALAAQPVATSEINSQKRHWTLALKVAIDSCCSLASAYFLLHHPSVTGFFAVNTISQLITLAIFGEALKSRATVAAAVIGLFGAVFFLVNGQ</sequence>
<name>A0A975GW66_9CAUL</name>
<dbReference type="Proteomes" id="UP000663918">
    <property type="component" value="Chromosome"/>
</dbReference>
<feature type="transmembrane region" description="Helical" evidence="1">
    <location>
        <begin position="397"/>
        <end position="414"/>
    </location>
</feature>
<dbReference type="RefSeq" id="WP_207870640.1">
    <property type="nucleotide sequence ID" value="NZ_CP062222.1"/>
</dbReference>
<keyword evidence="3" id="KW-1185">Reference proteome</keyword>
<feature type="transmembrane region" description="Helical" evidence="1">
    <location>
        <begin position="289"/>
        <end position="308"/>
    </location>
</feature>
<feature type="transmembrane region" description="Helical" evidence="1">
    <location>
        <begin position="314"/>
        <end position="335"/>
    </location>
</feature>